<dbReference type="GO" id="GO:0043858">
    <property type="term" value="F:arginine:ornithine antiporter activity"/>
    <property type="evidence" value="ECO:0007669"/>
    <property type="project" value="UniProtKB-UniRule"/>
</dbReference>
<dbReference type="PANTHER" id="PTHR42770">
    <property type="entry name" value="AMINO ACID TRANSPORTER-RELATED"/>
    <property type="match status" value="1"/>
</dbReference>
<evidence type="ECO:0000256" key="10">
    <source>
        <dbReference type="SAM" id="Phobius"/>
    </source>
</evidence>
<keyword evidence="12" id="KW-1185">Reference proteome</keyword>
<comment type="subcellular location">
    <subcellularLocation>
        <location evidence="1">Cell membrane</location>
        <topology evidence="1">Multi-pass membrane protein</topology>
    </subcellularLocation>
</comment>
<evidence type="ECO:0000256" key="8">
    <source>
        <dbReference type="ARBA" id="ARBA00023136"/>
    </source>
</evidence>
<dbReference type="GO" id="GO:0005886">
    <property type="term" value="C:plasma membrane"/>
    <property type="evidence" value="ECO:0007669"/>
    <property type="project" value="UniProtKB-SubCell"/>
</dbReference>
<reference evidence="11 12" key="1">
    <citation type="submission" date="2018-06" db="EMBL/GenBank/DDBJ databases">
        <title>Genomic Encyclopedia of Type Strains, Phase III (KMG-III): the genomes of soil and plant-associated and newly described type strains.</title>
        <authorList>
            <person name="Whitman W."/>
        </authorList>
    </citation>
    <scope>NUCLEOTIDE SEQUENCE [LARGE SCALE GENOMIC DNA]</scope>
    <source>
        <strain evidence="11 12">CECT 5889</strain>
    </source>
</reference>
<feature type="transmembrane region" description="Helical" evidence="10">
    <location>
        <begin position="99"/>
        <end position="122"/>
    </location>
</feature>
<dbReference type="PIRSF" id="PIRSF006060">
    <property type="entry name" value="AA_transporter"/>
    <property type="match status" value="1"/>
</dbReference>
<feature type="transmembrane region" description="Helical" evidence="10">
    <location>
        <begin position="12"/>
        <end position="34"/>
    </location>
</feature>
<dbReference type="InterPro" id="IPR004754">
    <property type="entry name" value="Amino_acid_antiprt"/>
</dbReference>
<dbReference type="GO" id="GO:0006527">
    <property type="term" value="P:L-arginine catabolic process"/>
    <property type="evidence" value="ECO:0007669"/>
    <property type="project" value="UniProtKB-UniRule"/>
</dbReference>
<organism evidence="11 12">
    <name type="scientific">Psychrobacter fozii</name>
    <dbReference type="NCBI Taxonomy" id="198480"/>
    <lineage>
        <taxon>Bacteria</taxon>
        <taxon>Pseudomonadati</taxon>
        <taxon>Pseudomonadota</taxon>
        <taxon>Gammaproteobacteria</taxon>
        <taxon>Moraxellales</taxon>
        <taxon>Moraxellaceae</taxon>
        <taxon>Psychrobacter</taxon>
    </lineage>
</organism>
<gene>
    <name evidence="11" type="ORF">DFP82_10654</name>
</gene>
<keyword evidence="7 10" id="KW-1133">Transmembrane helix</keyword>
<feature type="transmembrane region" description="Helical" evidence="10">
    <location>
        <begin position="361"/>
        <end position="385"/>
    </location>
</feature>
<dbReference type="InterPro" id="IPR022461">
    <property type="entry name" value="Arg/Orn_antiprt_ArcD"/>
</dbReference>
<dbReference type="Gene3D" id="1.20.1740.10">
    <property type="entry name" value="Amino acid/polyamine transporter I"/>
    <property type="match status" value="1"/>
</dbReference>
<feature type="transmembrane region" description="Helical" evidence="10">
    <location>
        <begin position="160"/>
        <end position="181"/>
    </location>
</feature>
<dbReference type="GO" id="GO:1903826">
    <property type="term" value="P:L-arginine transmembrane transport"/>
    <property type="evidence" value="ECO:0007669"/>
    <property type="project" value="InterPro"/>
</dbReference>
<dbReference type="RefSeq" id="WP_110923397.1">
    <property type="nucleotide sequence ID" value="NZ_QJSU01000006.1"/>
</dbReference>
<dbReference type="NCBIfam" id="TIGR00905">
    <property type="entry name" value="2A0302"/>
    <property type="match status" value="1"/>
</dbReference>
<dbReference type="Pfam" id="PF13520">
    <property type="entry name" value="AA_permease_2"/>
    <property type="match status" value="1"/>
</dbReference>
<dbReference type="InterPro" id="IPR050367">
    <property type="entry name" value="APC_superfamily"/>
</dbReference>
<feature type="transmembrane region" description="Helical" evidence="10">
    <location>
        <begin position="46"/>
        <end position="65"/>
    </location>
</feature>
<evidence type="ECO:0000256" key="2">
    <source>
        <dbReference type="ARBA" id="ARBA00008220"/>
    </source>
</evidence>
<feature type="transmembrane region" description="Helical" evidence="10">
    <location>
        <begin position="128"/>
        <end position="148"/>
    </location>
</feature>
<proteinExistence type="inferred from homology"/>
<dbReference type="Proteomes" id="UP000247746">
    <property type="component" value="Unassembled WGS sequence"/>
</dbReference>
<evidence type="ECO:0000313" key="12">
    <source>
        <dbReference type="Proteomes" id="UP000247746"/>
    </source>
</evidence>
<protein>
    <recommendedName>
        <fullName evidence="9">Arginine-ornithine antiporter</fullName>
    </recommendedName>
</protein>
<keyword evidence="4" id="KW-1003">Cell membrane</keyword>
<keyword evidence="8 10" id="KW-0472">Membrane</keyword>
<dbReference type="OrthoDB" id="3185104at2"/>
<comment type="caution">
    <text evidence="11">The sequence shown here is derived from an EMBL/GenBank/DDBJ whole genome shotgun (WGS) entry which is preliminary data.</text>
</comment>
<evidence type="ECO:0000256" key="6">
    <source>
        <dbReference type="ARBA" id="ARBA00022970"/>
    </source>
</evidence>
<evidence type="ECO:0000313" key="11">
    <source>
        <dbReference type="EMBL" id="PYE38650.1"/>
    </source>
</evidence>
<dbReference type="InterPro" id="IPR002293">
    <property type="entry name" value="AA/rel_permease1"/>
</dbReference>
<dbReference type="AlphaFoldDB" id="A0A2V4V147"/>
<evidence type="ECO:0000256" key="1">
    <source>
        <dbReference type="ARBA" id="ARBA00004651"/>
    </source>
</evidence>
<evidence type="ECO:0000256" key="7">
    <source>
        <dbReference type="ARBA" id="ARBA00022989"/>
    </source>
</evidence>
<sequence>MSETTHNPSEKNLNFTALIALVVGSMIGGGIFSLPQNIAETASPGASLIGWVITGIGMLMLAFVFQNLAHRKPELDSGVYAYAQAGFGNYMGFNSAWGYWLSAWLGNVSYYVLIFSTLGYFFNVFGDGNTLTALVGASVLLWAYNFMITKGIQTATSVNTLITIAKVIPLFTFIVIIFTVFNMDLFNSDFWGRETDLGSVPDQVKNMMMVTVWVFIGIEGASVYSARAKKRSDIGKATVLGFIFTLVLLMLVNFLAMGVRSLPELAAMKNPSMAYLLEYAVGPWGATFISVGLVVSLLGGLLAWTLFCAEVLFVAAKDETMPRFFYKTNAVDVPVNALLVSSAATQLFLVITYFSKSTYNNIFYLSTSMILIPYFFSAAYGFLVAYRKEGYKASESATKDIIIGVTALFYSIWLLYAAGIQYFLLSALLYLPGVVLYIKARREHKHQLFNTAEKVVLVVITVSAIYAAYGLYSGTLSL</sequence>
<accession>A0A2V4V147</accession>
<feature type="transmembrane region" description="Helical" evidence="10">
    <location>
        <begin position="282"/>
        <end position="315"/>
    </location>
</feature>
<feature type="transmembrane region" description="Helical" evidence="10">
    <location>
        <begin position="452"/>
        <end position="472"/>
    </location>
</feature>
<keyword evidence="5 10" id="KW-0812">Transmembrane</keyword>
<feature type="transmembrane region" description="Helical" evidence="10">
    <location>
        <begin position="238"/>
        <end position="262"/>
    </location>
</feature>
<evidence type="ECO:0000256" key="3">
    <source>
        <dbReference type="ARBA" id="ARBA00022448"/>
    </source>
</evidence>
<dbReference type="PANTHER" id="PTHR42770:SF4">
    <property type="entry name" value="ARGININE_ORNITHINE ANTIPORTER-RELATED"/>
    <property type="match status" value="1"/>
</dbReference>
<dbReference type="EMBL" id="QJSU01000006">
    <property type="protein sequence ID" value="PYE38650.1"/>
    <property type="molecule type" value="Genomic_DNA"/>
</dbReference>
<keyword evidence="3" id="KW-0813">Transport</keyword>
<evidence type="ECO:0000256" key="9">
    <source>
        <dbReference type="NCBIfam" id="TIGR03810"/>
    </source>
</evidence>
<feature type="transmembrane region" description="Helical" evidence="10">
    <location>
        <begin position="335"/>
        <end position="355"/>
    </location>
</feature>
<comment type="similarity">
    <text evidence="2">Belongs to the amino acid-polyamine-organocation (APC) superfamily. Basic amino acid/polyamine antiporter (APA) (TC 2.A.3.2) family.</text>
</comment>
<keyword evidence="6" id="KW-0029">Amino-acid transport</keyword>
<evidence type="ECO:0000256" key="4">
    <source>
        <dbReference type="ARBA" id="ARBA00022475"/>
    </source>
</evidence>
<feature type="transmembrane region" description="Helical" evidence="10">
    <location>
        <begin position="207"/>
        <end position="226"/>
    </location>
</feature>
<evidence type="ECO:0000256" key="5">
    <source>
        <dbReference type="ARBA" id="ARBA00022692"/>
    </source>
</evidence>
<name>A0A2V4V147_9GAMM</name>
<feature type="transmembrane region" description="Helical" evidence="10">
    <location>
        <begin position="422"/>
        <end position="440"/>
    </location>
</feature>
<dbReference type="NCBIfam" id="TIGR03810">
    <property type="entry name" value="arg_ornith_anti"/>
    <property type="match status" value="1"/>
</dbReference>